<evidence type="ECO:0000256" key="2">
    <source>
        <dbReference type="ARBA" id="ARBA00022679"/>
    </source>
</evidence>
<evidence type="ECO:0000256" key="1">
    <source>
        <dbReference type="ARBA" id="ARBA00022603"/>
    </source>
</evidence>
<sequence>MAEENFTEEKLISSMFCGIWKSRCLSVLVSLGVPELLCTSSSPVSIQEIAERTGCHTDEKLYKIMRTMAQWGIGEELSEKSFKANRAMELLRRDKGPSLGHMVGYYGSDEFWTAMLALPEAIKRGGDTAFELAHGMNLYDYMYKVGELEYSLDKMKPENPASEMGTKQRQQRRSEFAHNYDHAMNMLSQLELHSAQPSVFTVYPWDKCNRIMDIGGGEGHFLSHILQLPGCEHTHGVLFDFPDVIKRAKEFLAKESITDSRVTLFCGDILKNVPQSKEVDTIIVKNLFVIFTEDEMVKVLENCRQVLAKDGKFIIVNSCNPEAGDTDHNVARTGLHPGFRGVHIMTLCKMGNFRTKSEWLHLIGRLCTRVAFQLKHVYETGDGPKLFELLKCD</sequence>
<evidence type="ECO:0000256" key="6">
    <source>
        <dbReference type="ARBA" id="ARBA00040730"/>
    </source>
</evidence>
<dbReference type="InterPro" id="IPR012967">
    <property type="entry name" value="COMT_dimerisation"/>
</dbReference>
<gene>
    <name evidence="10" type="ORF">OS493_026808</name>
</gene>
<dbReference type="Gene3D" id="1.10.10.10">
    <property type="entry name" value="Winged helix-like DNA-binding domain superfamily/Winged helix DNA-binding domain"/>
    <property type="match status" value="1"/>
</dbReference>
<comment type="function">
    <text evidence="4">Catalyzes the transfer of a methyl group onto N-acetylserotonin, producing melatonin (N-acetyl-5-methoxytryptamine).</text>
</comment>
<dbReference type="PROSITE" id="PS51683">
    <property type="entry name" value="SAM_OMT_II"/>
    <property type="match status" value="1"/>
</dbReference>
<organism evidence="10 11">
    <name type="scientific">Desmophyllum pertusum</name>
    <dbReference type="NCBI Taxonomy" id="174260"/>
    <lineage>
        <taxon>Eukaryota</taxon>
        <taxon>Metazoa</taxon>
        <taxon>Cnidaria</taxon>
        <taxon>Anthozoa</taxon>
        <taxon>Hexacorallia</taxon>
        <taxon>Scleractinia</taxon>
        <taxon>Caryophylliina</taxon>
        <taxon>Caryophylliidae</taxon>
        <taxon>Desmophyllum</taxon>
    </lineage>
</organism>
<feature type="domain" description="O-methyltransferase C-terminal" evidence="8">
    <location>
        <begin position="169"/>
        <end position="364"/>
    </location>
</feature>
<dbReference type="Pfam" id="PF08100">
    <property type="entry name" value="Dimerisation"/>
    <property type="match status" value="1"/>
</dbReference>
<dbReference type="GO" id="GO:0017096">
    <property type="term" value="F:acetylserotonin O-methyltransferase activity"/>
    <property type="evidence" value="ECO:0007669"/>
    <property type="project" value="UniProtKB-EC"/>
</dbReference>
<comment type="caution">
    <text evidence="10">The sequence shown here is derived from an EMBL/GenBank/DDBJ whole genome shotgun (WGS) entry which is preliminary data.</text>
</comment>
<dbReference type="InterPro" id="IPR036388">
    <property type="entry name" value="WH-like_DNA-bd_sf"/>
</dbReference>
<dbReference type="InterPro" id="IPR001077">
    <property type="entry name" value="COMT_C"/>
</dbReference>
<dbReference type="InterPro" id="IPR036390">
    <property type="entry name" value="WH_DNA-bd_sf"/>
</dbReference>
<evidence type="ECO:0000256" key="3">
    <source>
        <dbReference type="ARBA" id="ARBA00022691"/>
    </source>
</evidence>
<dbReference type="PANTHER" id="PTHR43712:SF2">
    <property type="entry name" value="O-METHYLTRANSFERASE CICE"/>
    <property type="match status" value="1"/>
</dbReference>
<dbReference type="InterPro" id="IPR029063">
    <property type="entry name" value="SAM-dependent_MTases_sf"/>
</dbReference>
<dbReference type="Pfam" id="PF00891">
    <property type="entry name" value="Methyltransf_2"/>
    <property type="match status" value="1"/>
</dbReference>
<dbReference type="SUPFAM" id="SSF53335">
    <property type="entry name" value="S-adenosyl-L-methionine-dependent methyltransferases"/>
    <property type="match status" value="1"/>
</dbReference>
<keyword evidence="11" id="KW-1185">Reference proteome</keyword>
<dbReference type="SUPFAM" id="SSF46785">
    <property type="entry name" value="Winged helix' DNA-binding domain"/>
    <property type="match status" value="1"/>
</dbReference>
<accession>A0A9X0D1F1</accession>
<evidence type="ECO:0000256" key="4">
    <source>
        <dbReference type="ARBA" id="ARBA00037645"/>
    </source>
</evidence>
<dbReference type="EMBL" id="MU825896">
    <property type="protein sequence ID" value="KAJ7383622.1"/>
    <property type="molecule type" value="Genomic_DNA"/>
</dbReference>
<evidence type="ECO:0000256" key="5">
    <source>
        <dbReference type="ARBA" id="ARBA00039116"/>
    </source>
</evidence>
<keyword evidence="2" id="KW-0808">Transferase</keyword>
<evidence type="ECO:0000259" key="8">
    <source>
        <dbReference type="Pfam" id="PF00891"/>
    </source>
</evidence>
<name>A0A9X0D1F1_9CNID</name>
<dbReference type="GO" id="GO:0032259">
    <property type="term" value="P:methylation"/>
    <property type="evidence" value="ECO:0007669"/>
    <property type="project" value="UniProtKB-KW"/>
</dbReference>
<protein>
    <recommendedName>
        <fullName evidence="6">Acetylserotonin O-methyltransferase</fullName>
        <ecNumber evidence="5">2.1.1.4</ecNumber>
    </recommendedName>
    <alternativeName>
        <fullName evidence="7">Hydroxyindole O-methyltransferase</fullName>
    </alternativeName>
</protein>
<dbReference type="OrthoDB" id="5950814at2759"/>
<dbReference type="Proteomes" id="UP001163046">
    <property type="component" value="Unassembled WGS sequence"/>
</dbReference>
<keyword evidence="3" id="KW-0949">S-adenosyl-L-methionine</keyword>
<evidence type="ECO:0000259" key="9">
    <source>
        <dbReference type="Pfam" id="PF08100"/>
    </source>
</evidence>
<feature type="domain" description="O-methyltransferase dimerisation" evidence="9">
    <location>
        <begin position="15"/>
        <end position="72"/>
    </location>
</feature>
<dbReference type="CDD" id="cd02440">
    <property type="entry name" value="AdoMet_MTases"/>
    <property type="match status" value="1"/>
</dbReference>
<dbReference type="GO" id="GO:0046983">
    <property type="term" value="F:protein dimerization activity"/>
    <property type="evidence" value="ECO:0007669"/>
    <property type="project" value="InterPro"/>
</dbReference>
<reference evidence="10" key="1">
    <citation type="submission" date="2023-01" db="EMBL/GenBank/DDBJ databases">
        <title>Genome assembly of the deep-sea coral Lophelia pertusa.</title>
        <authorList>
            <person name="Herrera S."/>
            <person name="Cordes E."/>
        </authorList>
    </citation>
    <scope>NUCLEOTIDE SEQUENCE</scope>
    <source>
        <strain evidence="10">USNM1676648</strain>
        <tissue evidence="10">Polyp</tissue>
    </source>
</reference>
<dbReference type="EC" id="2.1.1.4" evidence="5"/>
<dbReference type="InterPro" id="IPR016461">
    <property type="entry name" value="COMT-like"/>
</dbReference>
<proteinExistence type="predicted"/>
<evidence type="ECO:0000313" key="11">
    <source>
        <dbReference type="Proteomes" id="UP001163046"/>
    </source>
</evidence>
<dbReference type="AlphaFoldDB" id="A0A9X0D1F1"/>
<evidence type="ECO:0000313" key="10">
    <source>
        <dbReference type="EMBL" id="KAJ7383622.1"/>
    </source>
</evidence>
<dbReference type="PANTHER" id="PTHR43712">
    <property type="entry name" value="PUTATIVE (AFU_ORTHOLOGUE AFUA_4G14580)-RELATED"/>
    <property type="match status" value="1"/>
</dbReference>
<dbReference type="Gene3D" id="3.40.50.150">
    <property type="entry name" value="Vaccinia Virus protein VP39"/>
    <property type="match status" value="1"/>
</dbReference>
<keyword evidence="1" id="KW-0489">Methyltransferase</keyword>
<evidence type="ECO:0000256" key="7">
    <source>
        <dbReference type="ARBA" id="ARBA00043054"/>
    </source>
</evidence>
<dbReference type="PIRSF" id="PIRSF005739">
    <property type="entry name" value="O-mtase"/>
    <property type="match status" value="1"/>
</dbReference>